<dbReference type="GO" id="GO:0008878">
    <property type="term" value="F:glucose-1-phosphate adenylyltransferase activity"/>
    <property type="evidence" value="ECO:0007669"/>
    <property type="project" value="InterPro"/>
</dbReference>
<evidence type="ECO:0000259" key="6">
    <source>
        <dbReference type="Pfam" id="PF24894"/>
    </source>
</evidence>
<dbReference type="Gene3D" id="3.90.550.10">
    <property type="entry name" value="Spore Coat Polysaccharide Biosynthesis Protein SpsA, Chain A"/>
    <property type="match status" value="1"/>
</dbReference>
<evidence type="ECO:0000256" key="2">
    <source>
        <dbReference type="ARBA" id="ARBA00022679"/>
    </source>
</evidence>
<name>A0A1H8WJ46_9ACTN</name>
<feature type="domain" description="Nucleotidyl transferase" evidence="5">
    <location>
        <begin position="9"/>
        <end position="261"/>
    </location>
</feature>
<dbReference type="InterPro" id="IPR056818">
    <property type="entry name" value="GlmU/GlgC-like_hexapep"/>
</dbReference>
<dbReference type="AlphaFoldDB" id="A0A1H8WJ46"/>
<dbReference type="InterPro" id="IPR005835">
    <property type="entry name" value="NTP_transferase_dom"/>
</dbReference>
<dbReference type="PANTHER" id="PTHR43523:SF2">
    <property type="entry name" value="GLUCOSE-1-PHOSPHATE ADENYLYLTRANSFERASE"/>
    <property type="match status" value="1"/>
</dbReference>
<dbReference type="Pfam" id="PF24894">
    <property type="entry name" value="Hexapep_GlmU"/>
    <property type="match status" value="1"/>
</dbReference>
<keyword evidence="8" id="KW-1185">Reference proteome</keyword>
<reference evidence="8" key="1">
    <citation type="submission" date="2016-10" db="EMBL/GenBank/DDBJ databases">
        <authorList>
            <person name="Varghese N."/>
            <person name="Submissions S."/>
        </authorList>
    </citation>
    <scope>NUCLEOTIDE SEQUENCE [LARGE SCALE GENOMIC DNA]</scope>
    <source>
        <strain evidence="8">DSM 45413</strain>
    </source>
</reference>
<evidence type="ECO:0000256" key="3">
    <source>
        <dbReference type="ARBA" id="ARBA00022695"/>
    </source>
</evidence>
<keyword evidence="4" id="KW-0320">Glycogen biosynthesis</keyword>
<comment type="similarity">
    <text evidence="1">Belongs to the bacterial/plant glucose-1-phosphate adenylyltransferase family.</text>
</comment>
<sequence length="393" mass="41455">MPLPRVLVLVLAGGKGNRLELLTETRAKPAVPFAGVYRLIDFPLSNCQHSAIADVWVSVQYQPQSVSEHLANGRPWDLDRTTGGLMMLPPFQGSERGGWTEGTADGLWRQAELVRGFDPDALVVVSSDAVYKLDYREVVDAHLGSGAEVTMVTTEVAADDAARYGIVRVGKGGAVEDYAYKPDEPATTTATNEVFVFSPAETLDRLEALADEVGEEGLEDLGSHLLPAQTRDGVARAFPLAGYWRDVGTVPAYWEAHQDFLAEDPPIDLDERTWPLHTRGGRHSAARVLDGASVDGSLLSGGTRVAGAVRGSVLSPGVIVEAGATVVDSVLLPGVRVRAGATVTRAVVDDGVDVGAGCSVGGDGDITLLGRGVRVPDGTEVPAGARFPDPDDD</sequence>
<dbReference type="Proteomes" id="UP000198960">
    <property type="component" value="Unassembled WGS sequence"/>
</dbReference>
<organism evidence="7 8">
    <name type="scientific">Trujillonella endophytica</name>
    <dbReference type="NCBI Taxonomy" id="673521"/>
    <lineage>
        <taxon>Bacteria</taxon>
        <taxon>Bacillati</taxon>
        <taxon>Actinomycetota</taxon>
        <taxon>Actinomycetes</taxon>
        <taxon>Geodermatophilales</taxon>
        <taxon>Geodermatophilaceae</taxon>
        <taxon>Trujillonella</taxon>
    </lineage>
</organism>
<dbReference type="PANTHER" id="PTHR43523">
    <property type="entry name" value="GLUCOSE-1-PHOSPHATE ADENYLYLTRANSFERASE-RELATED"/>
    <property type="match status" value="1"/>
</dbReference>
<dbReference type="Pfam" id="PF00483">
    <property type="entry name" value="NTP_transferase"/>
    <property type="match status" value="1"/>
</dbReference>
<evidence type="ECO:0000259" key="5">
    <source>
        <dbReference type="Pfam" id="PF00483"/>
    </source>
</evidence>
<dbReference type="InterPro" id="IPR011831">
    <property type="entry name" value="ADP-Glc_PPase"/>
</dbReference>
<dbReference type="SUPFAM" id="SSF51161">
    <property type="entry name" value="Trimeric LpxA-like enzymes"/>
    <property type="match status" value="1"/>
</dbReference>
<gene>
    <name evidence="7" type="ORF">SAMN05660991_04452</name>
</gene>
<dbReference type="CDD" id="cd04651">
    <property type="entry name" value="LbH_G1P_AT_C"/>
    <property type="match status" value="1"/>
</dbReference>
<proteinExistence type="inferred from homology"/>
<keyword evidence="3 7" id="KW-0548">Nucleotidyltransferase</keyword>
<dbReference type="GO" id="GO:0005978">
    <property type="term" value="P:glycogen biosynthetic process"/>
    <property type="evidence" value="ECO:0007669"/>
    <property type="project" value="UniProtKB-KW"/>
</dbReference>
<dbReference type="InterPro" id="IPR029044">
    <property type="entry name" value="Nucleotide-diphossugar_trans"/>
</dbReference>
<dbReference type="EMBL" id="FOEE01000021">
    <property type="protein sequence ID" value="SEP27704.1"/>
    <property type="molecule type" value="Genomic_DNA"/>
</dbReference>
<dbReference type="Gene3D" id="2.160.10.10">
    <property type="entry name" value="Hexapeptide repeat proteins"/>
    <property type="match status" value="1"/>
</dbReference>
<dbReference type="CDD" id="cd02508">
    <property type="entry name" value="ADP_Glucose_PP"/>
    <property type="match status" value="1"/>
</dbReference>
<dbReference type="OrthoDB" id="9801810at2"/>
<dbReference type="SUPFAM" id="SSF53448">
    <property type="entry name" value="Nucleotide-diphospho-sugar transferases"/>
    <property type="match status" value="1"/>
</dbReference>
<evidence type="ECO:0000313" key="7">
    <source>
        <dbReference type="EMBL" id="SEP27704.1"/>
    </source>
</evidence>
<dbReference type="RefSeq" id="WP_091949105.1">
    <property type="nucleotide sequence ID" value="NZ_FOEE01000021.1"/>
</dbReference>
<evidence type="ECO:0000256" key="1">
    <source>
        <dbReference type="ARBA" id="ARBA00010443"/>
    </source>
</evidence>
<dbReference type="STRING" id="673521.SAMN05660991_04452"/>
<feature type="domain" description="Glucose-1-phosphate adenylyltransferase/Bifunctional protein GlmU-like C-terminal hexapeptide" evidence="6">
    <location>
        <begin position="294"/>
        <end position="363"/>
    </location>
</feature>
<protein>
    <submittedName>
        <fullName evidence="7">Glucose-1-phosphate adenylyltransferase</fullName>
    </submittedName>
</protein>
<evidence type="ECO:0000256" key="4">
    <source>
        <dbReference type="ARBA" id="ARBA00023056"/>
    </source>
</evidence>
<accession>A0A1H8WJ46</accession>
<evidence type="ECO:0000313" key="8">
    <source>
        <dbReference type="Proteomes" id="UP000198960"/>
    </source>
</evidence>
<keyword evidence="2 7" id="KW-0808">Transferase</keyword>
<dbReference type="InterPro" id="IPR011004">
    <property type="entry name" value="Trimer_LpxA-like_sf"/>
</dbReference>